<dbReference type="Gene3D" id="3.40.50.2000">
    <property type="entry name" value="Glycogen Phosphorylase B"/>
    <property type="match status" value="1"/>
</dbReference>
<organism evidence="1 2">
    <name type="scientific">Parvimonas micra</name>
    <dbReference type="NCBI Taxonomy" id="33033"/>
    <lineage>
        <taxon>Bacteria</taxon>
        <taxon>Bacillati</taxon>
        <taxon>Bacillota</taxon>
        <taxon>Tissierellia</taxon>
        <taxon>Tissierellales</taxon>
        <taxon>Peptoniphilaceae</taxon>
        <taxon>Parvimonas</taxon>
    </lineage>
</organism>
<sequence>MKILHLISQYPSKTGSGIYLTEVYKNFKSMNFTQKVLCAMNEDDIIKVNFDDYEIIKFKSKDLSFPVVGMSDVMPYESFLFSNLVNEKLEEYIKVFTNKITKIVNEFNPDIIFTNHLYIMSSIVANLNLSCKVFAFCHGTDLR</sequence>
<comment type="caution">
    <text evidence="1">The sequence shown here is derived from an EMBL/GenBank/DDBJ whole genome shotgun (WGS) entry which is preliminary data.</text>
</comment>
<dbReference type="Proteomes" id="UP000758611">
    <property type="component" value="Unassembled WGS sequence"/>
</dbReference>
<feature type="non-terminal residue" evidence="1">
    <location>
        <position position="143"/>
    </location>
</feature>
<gene>
    <name evidence="1" type="ORF">HXM94_05870</name>
</gene>
<dbReference type="GO" id="GO:0016740">
    <property type="term" value="F:transferase activity"/>
    <property type="evidence" value="ECO:0007669"/>
    <property type="project" value="UniProtKB-KW"/>
</dbReference>
<keyword evidence="1" id="KW-0808">Transferase</keyword>
<reference evidence="1" key="1">
    <citation type="submission" date="2020-04" db="EMBL/GenBank/DDBJ databases">
        <title>Deep metagenomics examines the oral microbiome during advanced dental caries in children, revealing novel taxa and co-occurrences with host molecules.</title>
        <authorList>
            <person name="Baker J.L."/>
            <person name="Morton J.T."/>
            <person name="Dinis M."/>
            <person name="Alvarez R."/>
            <person name="Tran N.C."/>
            <person name="Knight R."/>
            <person name="Edlund A."/>
        </authorList>
    </citation>
    <scope>NUCLEOTIDE SEQUENCE</scope>
    <source>
        <strain evidence="1">JCVI_23_bin.11</strain>
    </source>
</reference>
<protein>
    <submittedName>
        <fullName evidence="1">Glycosyl transferase family 1</fullName>
    </submittedName>
</protein>
<accession>A0A930E0G8</accession>
<dbReference type="EMBL" id="JABZRE010000021">
    <property type="protein sequence ID" value="MBF1307286.1"/>
    <property type="molecule type" value="Genomic_DNA"/>
</dbReference>
<proteinExistence type="predicted"/>
<dbReference type="AlphaFoldDB" id="A0A930E0G8"/>
<name>A0A930E0G8_9FIRM</name>
<evidence type="ECO:0000313" key="1">
    <source>
        <dbReference type="EMBL" id="MBF1307286.1"/>
    </source>
</evidence>
<dbReference type="SUPFAM" id="SSF53756">
    <property type="entry name" value="UDP-Glycosyltransferase/glycogen phosphorylase"/>
    <property type="match status" value="1"/>
</dbReference>
<evidence type="ECO:0000313" key="2">
    <source>
        <dbReference type="Proteomes" id="UP000758611"/>
    </source>
</evidence>